<feature type="non-terminal residue" evidence="1">
    <location>
        <position position="1"/>
    </location>
</feature>
<name>A0ABS2DVX6_9BURK</name>
<accession>A0ABS2DVX6</accession>
<keyword evidence="2" id="KW-1185">Reference proteome</keyword>
<proteinExistence type="predicted"/>
<evidence type="ECO:0000313" key="1">
    <source>
        <dbReference type="EMBL" id="MBM6705444.1"/>
    </source>
</evidence>
<dbReference type="Proteomes" id="UP000715095">
    <property type="component" value="Unassembled WGS sequence"/>
</dbReference>
<dbReference type="EMBL" id="JACJJC010000518">
    <property type="protein sequence ID" value="MBM6705444.1"/>
    <property type="molecule type" value="Genomic_DNA"/>
</dbReference>
<sequence>IIHRLGEEFSSALDKVFGNTGTFSKLLQGGQLGMATGSLLFGDNKGAQIGGMIGGSLGGMIGGSLGSLLGPIGNVVGSIIG</sequence>
<comment type="caution">
    <text evidence="1">The sequence shown here is derived from an EMBL/GenBank/DDBJ whole genome shotgun (WGS) entry which is preliminary data.</text>
</comment>
<reference evidence="1 2" key="1">
    <citation type="journal article" date="2021" name="Sci. Rep.">
        <title>The distribution of antibiotic resistance genes in chicken gut microbiota commensals.</title>
        <authorList>
            <person name="Juricova H."/>
            <person name="Matiasovicova J."/>
            <person name="Kubasova T."/>
            <person name="Cejkova D."/>
            <person name="Rychlik I."/>
        </authorList>
    </citation>
    <scope>NUCLEOTIDE SEQUENCE [LARGE SCALE GENOMIC DNA]</scope>
    <source>
        <strain evidence="1 2">An829</strain>
    </source>
</reference>
<evidence type="ECO:0000313" key="2">
    <source>
        <dbReference type="Proteomes" id="UP000715095"/>
    </source>
</evidence>
<protein>
    <submittedName>
        <fullName evidence="1">Uncharacterized protein</fullName>
    </submittedName>
</protein>
<organism evidence="1 2">
    <name type="scientific">Sutterella massiliensis</name>
    <dbReference type="NCBI Taxonomy" id="1816689"/>
    <lineage>
        <taxon>Bacteria</taxon>
        <taxon>Pseudomonadati</taxon>
        <taxon>Pseudomonadota</taxon>
        <taxon>Betaproteobacteria</taxon>
        <taxon>Burkholderiales</taxon>
        <taxon>Sutterellaceae</taxon>
        <taxon>Sutterella</taxon>
    </lineage>
</organism>
<feature type="non-terminal residue" evidence="1">
    <location>
        <position position="81"/>
    </location>
</feature>
<gene>
    <name evidence="1" type="ORF">H6A60_13320</name>
</gene>